<dbReference type="Proteomes" id="UP001331761">
    <property type="component" value="Unassembled WGS sequence"/>
</dbReference>
<keyword evidence="3" id="KW-1185">Reference proteome</keyword>
<sequence length="101" mass="11296">MKLHTTLSPKAEYSTATVSEKLSDEETISEKEQSRALSGPKSNTNLMGIAKEAAISVWKWKKDKCCLMPNNCCLLSDKCCLTKLQCVRQFQEKFHPKEAGA</sequence>
<dbReference type="EMBL" id="WIXE01015987">
    <property type="protein sequence ID" value="KAK5973030.1"/>
    <property type="molecule type" value="Genomic_DNA"/>
</dbReference>
<feature type="region of interest" description="Disordered" evidence="1">
    <location>
        <begin position="1"/>
        <end position="42"/>
    </location>
</feature>
<organism evidence="2 3">
    <name type="scientific">Trichostrongylus colubriformis</name>
    <name type="common">Black scour worm</name>
    <dbReference type="NCBI Taxonomy" id="6319"/>
    <lineage>
        <taxon>Eukaryota</taxon>
        <taxon>Metazoa</taxon>
        <taxon>Ecdysozoa</taxon>
        <taxon>Nematoda</taxon>
        <taxon>Chromadorea</taxon>
        <taxon>Rhabditida</taxon>
        <taxon>Rhabditina</taxon>
        <taxon>Rhabditomorpha</taxon>
        <taxon>Strongyloidea</taxon>
        <taxon>Trichostrongylidae</taxon>
        <taxon>Trichostrongylus</taxon>
    </lineage>
</organism>
<gene>
    <name evidence="2" type="ORF">GCK32_021946</name>
</gene>
<comment type="caution">
    <text evidence="2">The sequence shown here is derived from an EMBL/GenBank/DDBJ whole genome shotgun (WGS) entry which is preliminary data.</text>
</comment>
<feature type="compositionally biased region" description="Basic and acidic residues" evidence="1">
    <location>
        <begin position="21"/>
        <end position="34"/>
    </location>
</feature>
<reference evidence="2 3" key="1">
    <citation type="submission" date="2019-10" db="EMBL/GenBank/DDBJ databases">
        <title>Assembly and Annotation for the nematode Trichostrongylus colubriformis.</title>
        <authorList>
            <person name="Martin J."/>
        </authorList>
    </citation>
    <scope>NUCLEOTIDE SEQUENCE [LARGE SCALE GENOMIC DNA]</scope>
    <source>
        <strain evidence="2">G859</strain>
        <tissue evidence="2">Whole worm</tissue>
    </source>
</reference>
<name>A0AAN8FN70_TRICO</name>
<proteinExistence type="predicted"/>
<protein>
    <submittedName>
        <fullName evidence="2">Uncharacterized protein</fullName>
    </submittedName>
</protein>
<dbReference type="AlphaFoldDB" id="A0AAN8FN70"/>
<evidence type="ECO:0000256" key="1">
    <source>
        <dbReference type="SAM" id="MobiDB-lite"/>
    </source>
</evidence>
<feature type="compositionally biased region" description="Polar residues" evidence="1">
    <location>
        <begin position="1"/>
        <end position="20"/>
    </location>
</feature>
<evidence type="ECO:0000313" key="2">
    <source>
        <dbReference type="EMBL" id="KAK5973030.1"/>
    </source>
</evidence>
<evidence type="ECO:0000313" key="3">
    <source>
        <dbReference type="Proteomes" id="UP001331761"/>
    </source>
</evidence>
<accession>A0AAN8FN70</accession>